<dbReference type="Proteomes" id="UP001249851">
    <property type="component" value="Unassembled WGS sequence"/>
</dbReference>
<feature type="region of interest" description="Disordered" evidence="1">
    <location>
        <begin position="163"/>
        <end position="194"/>
    </location>
</feature>
<comment type="caution">
    <text evidence="2">The sequence shown here is derived from an EMBL/GenBank/DDBJ whole genome shotgun (WGS) entry which is preliminary data.</text>
</comment>
<sequence>MWSRYEIATGISKQESLVKVSTFLSVIGEDTMKAFDAFEWGEAEDETNIEHVLAKFDAYCKPHTQVIYERYRFNNCKQEPGENIAVYLTELRTIAKNCQHEEIPPEEILRDRIVLGIRDDKMRERLLRYNDLTLQKAVNLIKAAKQTEHQVKLMGASANVNALKQGRSKSNRSSMPSHAANNKQQSSLGTCGRGGTSHAKKKCPAFGQKFHRCANMNHYQSLCRSKTVASVHIDDGTDQYEISTVGEQPSCANKALVNLNVNRRQPGNEIRFQVDTGPKCDLLPFKMYKSITGENTVERLEK</sequence>
<feature type="compositionally biased region" description="Polar residues" evidence="1">
    <location>
        <begin position="171"/>
        <end position="189"/>
    </location>
</feature>
<dbReference type="AlphaFoldDB" id="A0AAD9QDB9"/>
<protein>
    <recommendedName>
        <fullName evidence="4">Retrotransposon gag domain-containing protein</fullName>
    </recommendedName>
</protein>
<gene>
    <name evidence="2" type="ORF">P5673_018303</name>
</gene>
<proteinExistence type="predicted"/>
<reference evidence="2" key="1">
    <citation type="journal article" date="2023" name="G3 (Bethesda)">
        <title>Whole genome assembly and annotation of the endangered Caribbean coral Acropora cervicornis.</title>
        <authorList>
            <person name="Selwyn J.D."/>
            <person name="Vollmer S.V."/>
        </authorList>
    </citation>
    <scope>NUCLEOTIDE SEQUENCE</scope>
    <source>
        <strain evidence="2">K2</strain>
    </source>
</reference>
<evidence type="ECO:0000256" key="1">
    <source>
        <dbReference type="SAM" id="MobiDB-lite"/>
    </source>
</evidence>
<keyword evidence="3" id="KW-1185">Reference proteome</keyword>
<organism evidence="2 3">
    <name type="scientific">Acropora cervicornis</name>
    <name type="common">Staghorn coral</name>
    <dbReference type="NCBI Taxonomy" id="6130"/>
    <lineage>
        <taxon>Eukaryota</taxon>
        <taxon>Metazoa</taxon>
        <taxon>Cnidaria</taxon>
        <taxon>Anthozoa</taxon>
        <taxon>Hexacorallia</taxon>
        <taxon>Scleractinia</taxon>
        <taxon>Astrocoeniina</taxon>
        <taxon>Acroporidae</taxon>
        <taxon>Acropora</taxon>
    </lineage>
</organism>
<dbReference type="EMBL" id="JARQWQ010000041">
    <property type="protein sequence ID" value="KAK2559168.1"/>
    <property type="molecule type" value="Genomic_DNA"/>
</dbReference>
<reference evidence="2" key="2">
    <citation type="journal article" date="2023" name="Science">
        <title>Genomic signatures of disease resistance in endangered staghorn corals.</title>
        <authorList>
            <person name="Vollmer S.V."/>
            <person name="Selwyn J.D."/>
            <person name="Despard B.A."/>
            <person name="Roesel C.L."/>
        </authorList>
    </citation>
    <scope>NUCLEOTIDE SEQUENCE</scope>
    <source>
        <strain evidence="2">K2</strain>
    </source>
</reference>
<evidence type="ECO:0000313" key="3">
    <source>
        <dbReference type="Proteomes" id="UP001249851"/>
    </source>
</evidence>
<accession>A0AAD9QDB9</accession>
<evidence type="ECO:0008006" key="4">
    <source>
        <dbReference type="Google" id="ProtNLM"/>
    </source>
</evidence>
<name>A0AAD9QDB9_ACRCE</name>
<evidence type="ECO:0000313" key="2">
    <source>
        <dbReference type="EMBL" id="KAK2559168.1"/>
    </source>
</evidence>
<dbReference type="PANTHER" id="PTHR33198">
    <property type="entry name" value="ANK_REP_REGION DOMAIN-CONTAINING PROTEIN-RELATED"/>
    <property type="match status" value="1"/>
</dbReference>